<sequence>MGRVMYNKPSWERLNPNGTIFLRRLNRRYEDKVGSIIGTVTEKINTEFAEKIVNYNHKDNAPMYFRVKIDNSTLLKTKVDKQFIEWVCSNRVCYNPSRYLLHVMPNRCVFYGTTLTPSFEGFKKYEQKIKKRLPKNFKITKKDGKVIYFPYLKFVAEKGEENTIHKIMMKNYILFLLFSLIVITVITGNDTTTVSGESETTTVGGTTQETSKKVDTTDTTKKEDVTSTTDSTKNTDTTATTKKDNNESTSVKETSTATTKKDEKLSTVANSDKPSTTVKSDTTKSESTTKKEESKKEEGEDDSKKKKINVVFSVVGRVLADDERFQKDYLLVLRKRIKNKNIDNEKEKLGSIYKVVKLPKDRNFVEKINVKGYVENSKIMVEVILQEKSPKNVGMKMLPDKCNSSPCPNTPYKSRYAYMCTAYIRKYRTKVGVKANASIYENYDIEYKGDQKKYVYLPFIDINVLEEDNFLGDKKFEKIEDYCEGLFVDPDFA</sequence>
<evidence type="ECO:0000256" key="2">
    <source>
        <dbReference type="SAM" id="Phobius"/>
    </source>
</evidence>
<dbReference type="AlphaFoldDB" id="A0A0N5A2S1"/>
<keyword evidence="2" id="KW-1133">Transmembrane helix</keyword>
<evidence type="ECO:0000313" key="3">
    <source>
        <dbReference type="Proteomes" id="UP000038045"/>
    </source>
</evidence>
<feature type="transmembrane region" description="Helical" evidence="2">
    <location>
        <begin position="172"/>
        <end position="188"/>
    </location>
</feature>
<feature type="compositionally biased region" description="Low complexity" evidence="1">
    <location>
        <begin position="193"/>
        <end position="209"/>
    </location>
</feature>
<dbReference type="WBParaSite" id="PTRK_0001593600.1">
    <property type="protein sequence ID" value="PTRK_0001593600.1"/>
    <property type="gene ID" value="PTRK_0001593600"/>
</dbReference>
<name>A0A0N5A2S1_PARTI</name>
<reference evidence="4" key="1">
    <citation type="submission" date="2017-02" db="UniProtKB">
        <authorList>
            <consortium name="WormBaseParasite"/>
        </authorList>
    </citation>
    <scope>IDENTIFICATION</scope>
</reference>
<evidence type="ECO:0000313" key="4">
    <source>
        <dbReference type="WBParaSite" id="PTRK_0001593600.1"/>
    </source>
</evidence>
<evidence type="ECO:0000256" key="1">
    <source>
        <dbReference type="SAM" id="MobiDB-lite"/>
    </source>
</evidence>
<keyword evidence="2" id="KW-0472">Membrane</keyword>
<feature type="compositionally biased region" description="Low complexity" evidence="1">
    <location>
        <begin position="271"/>
        <end position="280"/>
    </location>
</feature>
<dbReference type="Proteomes" id="UP000038045">
    <property type="component" value="Unplaced"/>
</dbReference>
<feature type="compositionally biased region" description="Basic and acidic residues" evidence="1">
    <location>
        <begin position="210"/>
        <end position="225"/>
    </location>
</feature>
<feature type="compositionally biased region" description="Polar residues" evidence="1">
    <location>
        <begin position="247"/>
        <end position="258"/>
    </location>
</feature>
<protein>
    <submittedName>
        <fullName evidence="4">Doublecortin domain-containing protein</fullName>
    </submittedName>
</protein>
<organism evidence="3 4">
    <name type="scientific">Parastrongyloides trichosuri</name>
    <name type="common">Possum-specific nematode worm</name>
    <dbReference type="NCBI Taxonomy" id="131310"/>
    <lineage>
        <taxon>Eukaryota</taxon>
        <taxon>Metazoa</taxon>
        <taxon>Ecdysozoa</taxon>
        <taxon>Nematoda</taxon>
        <taxon>Chromadorea</taxon>
        <taxon>Rhabditida</taxon>
        <taxon>Tylenchina</taxon>
        <taxon>Panagrolaimomorpha</taxon>
        <taxon>Strongyloidoidea</taxon>
        <taxon>Strongyloididae</taxon>
        <taxon>Parastrongyloides</taxon>
    </lineage>
</organism>
<dbReference type="STRING" id="131310.A0A0N5A2S1"/>
<accession>A0A0N5A2S1</accession>
<keyword evidence="2" id="KW-0812">Transmembrane</keyword>
<keyword evidence="3" id="KW-1185">Reference proteome</keyword>
<feature type="compositionally biased region" description="Basic and acidic residues" evidence="1">
    <location>
        <begin position="281"/>
        <end position="303"/>
    </location>
</feature>
<proteinExistence type="predicted"/>
<feature type="compositionally biased region" description="Low complexity" evidence="1">
    <location>
        <begin position="226"/>
        <end position="240"/>
    </location>
</feature>
<feature type="region of interest" description="Disordered" evidence="1">
    <location>
        <begin position="193"/>
        <end position="303"/>
    </location>
</feature>